<evidence type="ECO:0000313" key="3">
    <source>
        <dbReference type="Proteomes" id="UP000267804"/>
    </source>
</evidence>
<feature type="domain" description="VOC" evidence="1">
    <location>
        <begin position="4"/>
        <end position="127"/>
    </location>
</feature>
<dbReference type="Proteomes" id="UP000267804">
    <property type="component" value="Chromosome"/>
</dbReference>
<name>A0A386WL19_9ACTN</name>
<dbReference type="InterPro" id="IPR037523">
    <property type="entry name" value="VOC_core"/>
</dbReference>
<dbReference type="Gene3D" id="3.10.180.10">
    <property type="entry name" value="2,3-Dihydroxybiphenyl 1,2-Dioxygenase, domain 1"/>
    <property type="match status" value="1"/>
</dbReference>
<sequence>MAARQLKLGLRVRDLDRSHRLYLRLGFKEIPNADQPNLRYLTFGHTWLILSDLHRHGHHDAEREREVKAGPPGLGVVLTVPTADLDATYTLWRGEGLPVTLEPEDVGWARIFYGLDPDGYEVMFEQFHPTARAGA</sequence>
<evidence type="ECO:0000259" key="1">
    <source>
        <dbReference type="PROSITE" id="PS51819"/>
    </source>
</evidence>
<protein>
    <submittedName>
        <fullName evidence="2">Glyoxalase</fullName>
    </submittedName>
</protein>
<reference evidence="2 3" key="1">
    <citation type="submission" date="2017-10" db="EMBL/GenBank/DDBJ databases">
        <title>Integration of genomic and chemical information greatly accelerates assignment of the full stereostructure of myelolactone, a potent inhibitor of myeloma from a marine-derived Micromonospora.</title>
        <authorList>
            <person name="Kim M.C."/>
            <person name="Machado H."/>
            <person name="Jensen P.R."/>
            <person name="Fenical W."/>
        </authorList>
    </citation>
    <scope>NUCLEOTIDE SEQUENCE [LARGE SCALE GENOMIC DNA]</scope>
    <source>
        <strain evidence="2 3">CNY-010</strain>
    </source>
</reference>
<gene>
    <name evidence="2" type="ORF">CSH63_08170</name>
</gene>
<evidence type="ECO:0000313" key="2">
    <source>
        <dbReference type="EMBL" id="AYF27404.1"/>
    </source>
</evidence>
<dbReference type="RefSeq" id="WP_120569720.1">
    <property type="nucleotide sequence ID" value="NZ_CP024087.1"/>
</dbReference>
<dbReference type="KEGG" id="mtua:CSH63_08170"/>
<dbReference type="SUPFAM" id="SSF54593">
    <property type="entry name" value="Glyoxalase/Bleomycin resistance protein/Dihydroxybiphenyl dioxygenase"/>
    <property type="match status" value="1"/>
</dbReference>
<dbReference type="Pfam" id="PF00903">
    <property type="entry name" value="Glyoxalase"/>
    <property type="match status" value="1"/>
</dbReference>
<dbReference type="InterPro" id="IPR004360">
    <property type="entry name" value="Glyas_Fos-R_dOase_dom"/>
</dbReference>
<proteinExistence type="predicted"/>
<organism evidence="2 3">
    <name type="scientific">Micromonospora tulbaghiae</name>
    <dbReference type="NCBI Taxonomy" id="479978"/>
    <lineage>
        <taxon>Bacteria</taxon>
        <taxon>Bacillati</taxon>
        <taxon>Actinomycetota</taxon>
        <taxon>Actinomycetes</taxon>
        <taxon>Micromonosporales</taxon>
        <taxon>Micromonosporaceae</taxon>
        <taxon>Micromonospora</taxon>
    </lineage>
</organism>
<accession>A0A386WL19</accession>
<dbReference type="AlphaFoldDB" id="A0A386WL19"/>
<dbReference type="EMBL" id="CP024087">
    <property type="protein sequence ID" value="AYF27404.1"/>
    <property type="molecule type" value="Genomic_DNA"/>
</dbReference>
<dbReference type="InterPro" id="IPR029068">
    <property type="entry name" value="Glyas_Bleomycin-R_OHBP_Dase"/>
</dbReference>
<dbReference type="PROSITE" id="PS51819">
    <property type="entry name" value="VOC"/>
    <property type="match status" value="1"/>
</dbReference>